<comment type="caution">
    <text evidence="2">The sequence shown here is derived from an EMBL/GenBank/DDBJ whole genome shotgun (WGS) entry which is preliminary data.</text>
</comment>
<feature type="transmembrane region" description="Helical" evidence="1">
    <location>
        <begin position="48"/>
        <end position="69"/>
    </location>
</feature>
<dbReference type="RefSeq" id="WP_036817677.1">
    <property type="nucleotide sequence ID" value="NZ_AVBF01000013.1"/>
</dbReference>
<dbReference type="AlphaFoldDB" id="A0A0A2TW02"/>
<accession>A0A0A2TW02</accession>
<keyword evidence="1" id="KW-1133">Transmembrane helix</keyword>
<protein>
    <submittedName>
        <fullName evidence="2">Uncharacterized protein</fullName>
    </submittedName>
</protein>
<organism evidence="2 3">
    <name type="scientific">Pontibacillus yanchengensis Y32</name>
    <dbReference type="NCBI Taxonomy" id="1385514"/>
    <lineage>
        <taxon>Bacteria</taxon>
        <taxon>Bacillati</taxon>
        <taxon>Bacillota</taxon>
        <taxon>Bacilli</taxon>
        <taxon>Bacillales</taxon>
        <taxon>Bacillaceae</taxon>
        <taxon>Pontibacillus</taxon>
    </lineage>
</organism>
<name>A0A0A2TW02_9BACI</name>
<gene>
    <name evidence="2" type="ORF">N782_05120</name>
</gene>
<dbReference type="EMBL" id="AVBF01000013">
    <property type="protein sequence ID" value="KGP73465.1"/>
    <property type="molecule type" value="Genomic_DNA"/>
</dbReference>
<evidence type="ECO:0000313" key="2">
    <source>
        <dbReference type="EMBL" id="KGP73465.1"/>
    </source>
</evidence>
<keyword evidence="1" id="KW-0472">Membrane</keyword>
<keyword evidence="1" id="KW-0812">Transmembrane</keyword>
<dbReference type="Proteomes" id="UP000030147">
    <property type="component" value="Unassembled WGS sequence"/>
</dbReference>
<evidence type="ECO:0000313" key="3">
    <source>
        <dbReference type="Proteomes" id="UP000030147"/>
    </source>
</evidence>
<reference evidence="2 3" key="1">
    <citation type="journal article" date="2015" name="Stand. Genomic Sci.">
        <title>High quality draft genome sequence of the moderately halophilic bacterium Pontibacillus yanchengensis Y32(T) and comparison among Pontibacillus genomes.</title>
        <authorList>
            <person name="Huang J."/>
            <person name="Qiao Z.X."/>
            <person name="Tang J.W."/>
            <person name="Wang G."/>
        </authorList>
    </citation>
    <scope>NUCLEOTIDE SEQUENCE [LARGE SCALE GENOMIC DNA]</scope>
    <source>
        <strain evidence="2 3">Y32</strain>
    </source>
</reference>
<sequence>MNDELKQELNRLSSDISNSLSDVGAHIDMLKKGLGAYFDEFEAIHTQLIIQNVLLGIIAFTLITGVFVLNKNQKK</sequence>
<evidence type="ECO:0000256" key="1">
    <source>
        <dbReference type="SAM" id="Phobius"/>
    </source>
</evidence>
<proteinExistence type="predicted"/>
<dbReference type="eggNOG" id="ENOG5030CI5">
    <property type="taxonomic scope" value="Bacteria"/>
</dbReference>
<keyword evidence="3" id="KW-1185">Reference proteome</keyword>